<keyword evidence="3" id="KW-0812">Transmembrane</keyword>
<comment type="caution">
    <text evidence="4">The sequence shown here is derived from an EMBL/GenBank/DDBJ whole genome shotgun (WGS) entry which is preliminary data.</text>
</comment>
<evidence type="ECO:0000256" key="2">
    <source>
        <dbReference type="ARBA" id="ARBA00023287"/>
    </source>
</evidence>
<dbReference type="GO" id="GO:0030420">
    <property type="term" value="P:establishment of competence for transformation"/>
    <property type="evidence" value="ECO:0007669"/>
    <property type="project" value="UniProtKB-KW"/>
</dbReference>
<evidence type="ECO:0000313" key="5">
    <source>
        <dbReference type="Proteomes" id="UP000031972"/>
    </source>
</evidence>
<dbReference type="RefSeq" id="WP_052477124.1">
    <property type="nucleotide sequence ID" value="NZ_JXRR01000017.1"/>
</dbReference>
<evidence type="ECO:0000256" key="1">
    <source>
        <dbReference type="ARBA" id="ARBA00004241"/>
    </source>
</evidence>
<dbReference type="AlphaFoldDB" id="A0A0C2VBA0"/>
<reference evidence="4 5" key="1">
    <citation type="submission" date="2015-01" db="EMBL/GenBank/DDBJ databases">
        <title>Jeotgalibacillus campisalis genome sequencing.</title>
        <authorList>
            <person name="Goh K.M."/>
            <person name="Chan K.-G."/>
            <person name="Yaakop A.S."/>
            <person name="Ee R."/>
            <person name="Gan H.M."/>
            <person name="Chan C.S."/>
        </authorList>
    </citation>
    <scope>NUCLEOTIDE SEQUENCE [LARGE SCALE GENOMIC DNA]</scope>
    <source>
        <strain evidence="4 5">SF-57</strain>
    </source>
</reference>
<proteinExistence type="predicted"/>
<dbReference type="OrthoDB" id="2456766at2"/>
<name>A0A0C2VBA0_9BACL</name>
<dbReference type="Proteomes" id="UP000031972">
    <property type="component" value="Unassembled WGS sequence"/>
</dbReference>
<keyword evidence="2" id="KW-0178">Competence</keyword>
<sequence>MKIELFSNNKAFSLLEVLVSITLLNIIVFSLLTFFLNSYQFTFSNQDNTVGANAAKNAVTYVESQDFHRVREYFSLQGAEKLELTIDSCSALINGTLLFDHEESCRSIFAPTINNQTYGVNVKLSEYEGANETETAEMKTELISIEATVQWERKRLEEVLVRGVLRNE</sequence>
<gene>
    <name evidence="4" type="ORF">KR50_28920</name>
</gene>
<keyword evidence="3" id="KW-1133">Transmembrane helix</keyword>
<dbReference type="InterPro" id="IPR012902">
    <property type="entry name" value="N_methyl_site"/>
</dbReference>
<evidence type="ECO:0000313" key="4">
    <source>
        <dbReference type="EMBL" id="KIL46217.1"/>
    </source>
</evidence>
<dbReference type="PATRIC" id="fig|220754.4.peg.2905"/>
<dbReference type="GO" id="GO:0009986">
    <property type="term" value="C:cell surface"/>
    <property type="evidence" value="ECO:0007669"/>
    <property type="project" value="UniProtKB-SubCell"/>
</dbReference>
<evidence type="ECO:0000256" key="3">
    <source>
        <dbReference type="SAM" id="Phobius"/>
    </source>
</evidence>
<comment type="subcellular location">
    <subcellularLocation>
        <location evidence="1">Cell surface</location>
    </subcellularLocation>
</comment>
<accession>A0A0C2VBA0</accession>
<keyword evidence="3" id="KW-0472">Membrane</keyword>
<feature type="transmembrane region" description="Helical" evidence="3">
    <location>
        <begin position="12"/>
        <end position="36"/>
    </location>
</feature>
<protein>
    <recommendedName>
        <fullName evidence="6">Prepilin-type N-terminal cleavage/methylation domain-containing protein</fullName>
    </recommendedName>
</protein>
<organism evidence="4 5">
    <name type="scientific">Jeotgalibacillus campisalis</name>
    <dbReference type="NCBI Taxonomy" id="220754"/>
    <lineage>
        <taxon>Bacteria</taxon>
        <taxon>Bacillati</taxon>
        <taxon>Bacillota</taxon>
        <taxon>Bacilli</taxon>
        <taxon>Bacillales</taxon>
        <taxon>Caryophanaceae</taxon>
        <taxon>Jeotgalibacillus</taxon>
    </lineage>
</organism>
<dbReference type="Pfam" id="PF07963">
    <property type="entry name" value="N_methyl"/>
    <property type="match status" value="1"/>
</dbReference>
<evidence type="ECO:0008006" key="6">
    <source>
        <dbReference type="Google" id="ProtNLM"/>
    </source>
</evidence>
<keyword evidence="5" id="KW-1185">Reference proteome</keyword>
<dbReference type="EMBL" id="JXRR01000017">
    <property type="protein sequence ID" value="KIL46217.1"/>
    <property type="molecule type" value="Genomic_DNA"/>
</dbReference>